<dbReference type="GO" id="GO:0045505">
    <property type="term" value="F:dynein intermediate chain binding"/>
    <property type="evidence" value="ECO:0007669"/>
    <property type="project" value="InterPro"/>
</dbReference>
<keyword evidence="7" id="KW-0175">Coiled coil</keyword>
<name>A0A6S7J9N7_PARCT</name>
<evidence type="ECO:0000256" key="2">
    <source>
        <dbReference type="ARBA" id="ARBA00022490"/>
    </source>
</evidence>
<keyword evidence="8" id="KW-0505">Motor protein</keyword>
<dbReference type="GO" id="GO:0030286">
    <property type="term" value="C:dynein complex"/>
    <property type="evidence" value="ECO:0007669"/>
    <property type="project" value="UniProtKB-KW"/>
</dbReference>
<keyword evidence="11" id="KW-1185">Reference proteome</keyword>
<comment type="subcellular location">
    <subcellularLocation>
        <location evidence="1">Cytoplasm</location>
        <location evidence="1">Cytoskeleton</location>
    </subcellularLocation>
</comment>
<evidence type="ECO:0000313" key="10">
    <source>
        <dbReference type="EMBL" id="CAB4026764.1"/>
    </source>
</evidence>
<dbReference type="SUPFAM" id="SSF57997">
    <property type="entry name" value="Tropomyosin"/>
    <property type="match status" value="1"/>
</dbReference>
<evidence type="ECO:0000256" key="6">
    <source>
        <dbReference type="ARBA" id="ARBA00023017"/>
    </source>
</evidence>
<protein>
    <submittedName>
        <fullName evidence="10">Dynein heavy chain 1, axonemal-like</fullName>
    </submittedName>
</protein>
<dbReference type="InterPro" id="IPR027417">
    <property type="entry name" value="P-loop_NTPase"/>
</dbReference>
<dbReference type="Pfam" id="PF12777">
    <property type="entry name" value="MT"/>
    <property type="match status" value="1"/>
</dbReference>
<dbReference type="Gene3D" id="1.10.8.1220">
    <property type="match status" value="1"/>
</dbReference>
<dbReference type="GO" id="GO:0051959">
    <property type="term" value="F:dynein light intermediate chain binding"/>
    <property type="evidence" value="ECO:0007669"/>
    <property type="project" value="InterPro"/>
</dbReference>
<keyword evidence="4" id="KW-0547">Nucleotide-binding</keyword>
<dbReference type="GO" id="GO:0005524">
    <property type="term" value="F:ATP binding"/>
    <property type="evidence" value="ECO:0007669"/>
    <property type="project" value="UniProtKB-KW"/>
</dbReference>
<evidence type="ECO:0000256" key="5">
    <source>
        <dbReference type="ARBA" id="ARBA00022840"/>
    </source>
</evidence>
<dbReference type="Gene3D" id="6.10.140.1060">
    <property type="match status" value="1"/>
</dbReference>
<dbReference type="Pfam" id="PF12781">
    <property type="entry name" value="AAA_9"/>
    <property type="match status" value="1"/>
</dbReference>
<evidence type="ECO:0000313" key="11">
    <source>
        <dbReference type="Proteomes" id="UP001152795"/>
    </source>
</evidence>
<dbReference type="EMBL" id="CACRXK020014392">
    <property type="protein sequence ID" value="CAB4026764.1"/>
    <property type="molecule type" value="Genomic_DNA"/>
</dbReference>
<accession>A0A6S7J9N7</accession>
<comment type="caution">
    <text evidence="10">The sequence shown here is derived from an EMBL/GenBank/DDBJ whole genome shotgun (WGS) entry which is preliminary data.</text>
</comment>
<keyword evidence="2" id="KW-0963">Cytoplasm</keyword>
<keyword evidence="3" id="KW-0493">Microtubule</keyword>
<dbReference type="InterPro" id="IPR024743">
    <property type="entry name" value="Dynein_HC_stalk"/>
</dbReference>
<evidence type="ECO:0000256" key="1">
    <source>
        <dbReference type="ARBA" id="ARBA00004245"/>
    </source>
</evidence>
<keyword evidence="6" id="KW-0243">Dynein</keyword>
<evidence type="ECO:0000256" key="3">
    <source>
        <dbReference type="ARBA" id="ARBA00022701"/>
    </source>
</evidence>
<evidence type="ECO:0000256" key="8">
    <source>
        <dbReference type="ARBA" id="ARBA00023175"/>
    </source>
</evidence>
<proteinExistence type="predicted"/>
<gene>
    <name evidence="10" type="ORF">PACLA_8A009945</name>
</gene>
<feature type="non-terminal residue" evidence="10">
    <location>
        <position position="1"/>
    </location>
</feature>
<dbReference type="FunFam" id="3.40.50.300:FF:000223">
    <property type="entry name" value="Dynein heavy chain 3, axonemal"/>
    <property type="match status" value="1"/>
</dbReference>
<dbReference type="GO" id="GO:0007018">
    <property type="term" value="P:microtubule-based movement"/>
    <property type="evidence" value="ECO:0007669"/>
    <property type="project" value="InterPro"/>
</dbReference>
<reference evidence="10" key="1">
    <citation type="submission" date="2020-04" db="EMBL/GenBank/DDBJ databases">
        <authorList>
            <person name="Alioto T."/>
            <person name="Alioto T."/>
            <person name="Gomez Garrido J."/>
        </authorList>
    </citation>
    <scope>NUCLEOTIDE SEQUENCE</scope>
    <source>
        <strain evidence="10">A484AB</strain>
    </source>
</reference>
<evidence type="ECO:0000256" key="4">
    <source>
        <dbReference type="ARBA" id="ARBA00022741"/>
    </source>
</evidence>
<dbReference type="OrthoDB" id="6017186at2759"/>
<dbReference type="PANTHER" id="PTHR22878:SF73">
    <property type="entry name" value="DYNEIN AXONEMAL HEAVY CHAIN 1"/>
    <property type="match status" value="1"/>
</dbReference>
<evidence type="ECO:0000256" key="9">
    <source>
        <dbReference type="ARBA" id="ARBA00023212"/>
    </source>
</evidence>
<organism evidence="10 11">
    <name type="scientific">Paramuricea clavata</name>
    <name type="common">Red gorgonian</name>
    <name type="synonym">Violescent sea-whip</name>
    <dbReference type="NCBI Taxonomy" id="317549"/>
    <lineage>
        <taxon>Eukaryota</taxon>
        <taxon>Metazoa</taxon>
        <taxon>Cnidaria</taxon>
        <taxon>Anthozoa</taxon>
        <taxon>Octocorallia</taxon>
        <taxon>Malacalcyonacea</taxon>
        <taxon>Plexauridae</taxon>
        <taxon>Paramuricea</taxon>
    </lineage>
</organism>
<dbReference type="InterPro" id="IPR026983">
    <property type="entry name" value="DHC"/>
</dbReference>
<dbReference type="Gene3D" id="3.40.50.300">
    <property type="entry name" value="P-loop containing nucleotide triphosphate hydrolases"/>
    <property type="match status" value="1"/>
</dbReference>
<dbReference type="Proteomes" id="UP001152795">
    <property type="component" value="Unassembled WGS sequence"/>
</dbReference>
<evidence type="ECO:0000256" key="7">
    <source>
        <dbReference type="ARBA" id="ARBA00023054"/>
    </source>
</evidence>
<dbReference type="FunFam" id="1.20.920.20:FF:000001">
    <property type="entry name" value="dynein heavy chain 2, axonemal"/>
    <property type="match status" value="1"/>
</dbReference>
<dbReference type="GO" id="GO:0005874">
    <property type="term" value="C:microtubule"/>
    <property type="evidence" value="ECO:0007669"/>
    <property type="project" value="UniProtKB-KW"/>
</dbReference>
<feature type="non-terminal residue" evidence="10">
    <location>
        <position position="612"/>
    </location>
</feature>
<dbReference type="PANTHER" id="PTHR22878">
    <property type="entry name" value="DYNEIN HEAVY CHAIN 6, AXONEMAL-LIKE-RELATED"/>
    <property type="match status" value="1"/>
</dbReference>
<dbReference type="AlphaFoldDB" id="A0A6S7J9N7"/>
<keyword evidence="9" id="KW-0206">Cytoskeleton</keyword>
<sequence>VVANETKVVVQREEIEATKKATETQAIADDAQRDLDEALPALEAALTSLKSLNRNDVVEVRALQRPPPGVKLVIDAVCIIKGVKPKKVAGEKVGTKVDDYWEPGKALLQDPAKFLEGLFKFDKDNIPDSNIQKIQPYIDNEDFTPAAIAKVSKACTSICLWVRAMHKYHFVVRSVAPKREALKKATEDLQETQRVLGEAKDRLREVEEGIASLQAKYEECVAKKEELEFKTELCTARLTRAEKLIGGLVDEKGRWQESVTEFDGQIINVVGDVMISSGVIAYLGSFTGEYRTAMVTEWLTHLVDLEIPHSTACSLVSTLGDAVKIRNWQIAGLPRDTLSVENGVIVQNSQRWPLFIDPQAQANKWIKNMEKESGIDVIKLTDKDFLRSLENAVRFGKPCLLENVAEELDPALEPILLKQTFKQSGSTVIKLGDAIIPYHDDFKFYITTKLPNPHYTPEVSTKVTIVNFTLAPSGLEDQLLAIAVAEERPDLEEAKNQLIVSNAKMKQELKEIEDKILHKLSSSEGNPVDDVDLIQTLEASKVKAGEIKAKVVIAEQTEKDIDETRSQYIPVAVRTRILFFCTYDLANIDPMYQYSLEWFIRIFLNSIANAEQ</sequence>
<dbReference type="InterPro" id="IPR035706">
    <property type="entry name" value="AAA_9"/>
</dbReference>
<keyword evidence="5" id="KW-0067">ATP-binding</keyword>
<dbReference type="Gene3D" id="1.20.920.20">
    <property type="match status" value="1"/>
</dbReference>